<evidence type="ECO:0000313" key="3">
    <source>
        <dbReference type="Proteomes" id="UP000789901"/>
    </source>
</evidence>
<protein>
    <submittedName>
        <fullName evidence="2">43955_t:CDS:1</fullName>
    </submittedName>
</protein>
<keyword evidence="3" id="KW-1185">Reference proteome</keyword>
<reference evidence="2 3" key="1">
    <citation type="submission" date="2021-06" db="EMBL/GenBank/DDBJ databases">
        <authorList>
            <person name="Kallberg Y."/>
            <person name="Tangrot J."/>
            <person name="Rosling A."/>
        </authorList>
    </citation>
    <scope>NUCLEOTIDE SEQUENCE [LARGE SCALE GENOMIC DNA]</scope>
    <source>
        <strain evidence="2 3">120-4 pot B 10/14</strain>
    </source>
</reference>
<proteinExistence type="predicted"/>
<organism evidence="2 3">
    <name type="scientific">Gigaspora margarita</name>
    <dbReference type="NCBI Taxonomy" id="4874"/>
    <lineage>
        <taxon>Eukaryota</taxon>
        <taxon>Fungi</taxon>
        <taxon>Fungi incertae sedis</taxon>
        <taxon>Mucoromycota</taxon>
        <taxon>Glomeromycotina</taxon>
        <taxon>Glomeromycetes</taxon>
        <taxon>Diversisporales</taxon>
        <taxon>Gigasporaceae</taxon>
        <taxon>Gigaspora</taxon>
    </lineage>
</organism>
<feature type="non-terminal residue" evidence="2">
    <location>
        <position position="1"/>
    </location>
</feature>
<dbReference type="Proteomes" id="UP000789901">
    <property type="component" value="Unassembled WGS sequence"/>
</dbReference>
<feature type="coiled-coil region" evidence="1">
    <location>
        <begin position="36"/>
        <end position="63"/>
    </location>
</feature>
<gene>
    <name evidence="2" type="ORF">GMARGA_LOCUS42718</name>
</gene>
<evidence type="ECO:0000256" key="1">
    <source>
        <dbReference type="SAM" id="Coils"/>
    </source>
</evidence>
<dbReference type="EMBL" id="CAJVQB010130550">
    <property type="protein sequence ID" value="CAG8853897.1"/>
    <property type="molecule type" value="Genomic_DNA"/>
</dbReference>
<name>A0ABN7XFG2_GIGMA</name>
<comment type="caution">
    <text evidence="2">The sequence shown here is derived from an EMBL/GenBank/DDBJ whole genome shotgun (WGS) entry which is preliminary data.</text>
</comment>
<accession>A0ABN7XFG2</accession>
<sequence>KNNLLAENNINQLFNLNNIMKEILEIELYNFITKIISNLYLEKNQETNKIDKLVEKQNNLSNKIKKYLNCLELEIDNKKHN</sequence>
<keyword evidence="1" id="KW-0175">Coiled coil</keyword>
<evidence type="ECO:0000313" key="2">
    <source>
        <dbReference type="EMBL" id="CAG8853897.1"/>
    </source>
</evidence>